<dbReference type="PROSITE" id="PS00198">
    <property type="entry name" value="4FE4S_FER_1"/>
    <property type="match status" value="1"/>
</dbReference>
<dbReference type="PANTHER" id="PTHR32479:SF17">
    <property type="entry name" value="GLYCOLATE OXIDASE IRON-SULFUR SUBUNIT"/>
    <property type="match status" value="1"/>
</dbReference>
<feature type="domain" description="4Fe-4S ferredoxin-type" evidence="8">
    <location>
        <begin position="85"/>
        <end position="108"/>
    </location>
</feature>
<reference evidence="9 10" key="1">
    <citation type="submission" date="2019-02" db="EMBL/GenBank/DDBJ databases">
        <title>Deep-cultivation of Planctomycetes and their phenomic and genomic characterization uncovers novel biology.</title>
        <authorList>
            <person name="Wiegand S."/>
            <person name="Jogler M."/>
            <person name="Boedeker C."/>
            <person name="Pinto D."/>
            <person name="Vollmers J."/>
            <person name="Rivas-Marin E."/>
            <person name="Kohn T."/>
            <person name="Peeters S.H."/>
            <person name="Heuer A."/>
            <person name="Rast P."/>
            <person name="Oberbeckmann S."/>
            <person name="Bunk B."/>
            <person name="Jeske O."/>
            <person name="Meyerdierks A."/>
            <person name="Storesund J.E."/>
            <person name="Kallscheuer N."/>
            <person name="Luecker S."/>
            <person name="Lage O.M."/>
            <person name="Pohl T."/>
            <person name="Merkel B.J."/>
            <person name="Hornburger P."/>
            <person name="Mueller R.-W."/>
            <person name="Bruemmer F."/>
            <person name="Labrenz M."/>
            <person name="Spormann A.M."/>
            <person name="Op Den Camp H."/>
            <person name="Overmann J."/>
            <person name="Amann R."/>
            <person name="Jetten M.S.M."/>
            <person name="Mascher T."/>
            <person name="Medema M.H."/>
            <person name="Devos D.P."/>
            <person name="Kaster A.-K."/>
            <person name="Ovreas L."/>
            <person name="Rohde M."/>
            <person name="Galperin M.Y."/>
            <person name="Jogler C."/>
        </authorList>
    </citation>
    <scope>NUCLEOTIDE SEQUENCE [LARGE SCALE GENOMIC DNA]</scope>
    <source>
        <strain evidence="9 10">KOR42</strain>
    </source>
</reference>
<comment type="catalytic activity">
    <reaction evidence="6">
        <text>(R)-lactate + A = pyruvate + AH2</text>
        <dbReference type="Rhea" id="RHEA:15089"/>
        <dbReference type="ChEBI" id="CHEBI:13193"/>
        <dbReference type="ChEBI" id="CHEBI:15361"/>
        <dbReference type="ChEBI" id="CHEBI:16004"/>
        <dbReference type="ChEBI" id="CHEBI:17499"/>
    </reaction>
</comment>
<accession>A0A5C5X6T4</accession>
<dbReference type="Gene3D" id="1.10.1060.10">
    <property type="entry name" value="Alpha-helical ferredoxin"/>
    <property type="match status" value="1"/>
</dbReference>
<evidence type="ECO:0000256" key="2">
    <source>
        <dbReference type="ARBA" id="ARBA00022723"/>
    </source>
</evidence>
<dbReference type="InterPro" id="IPR004017">
    <property type="entry name" value="Cys_rich_dom"/>
</dbReference>
<protein>
    <recommendedName>
        <fullName evidence="6">Glycolate oxidase iron-sulfur subunit</fullName>
        <ecNumber evidence="6">1.1.99.14</ecNumber>
    </recommendedName>
</protein>
<name>A0A5C5X6T4_9PLAN</name>
<dbReference type="InterPro" id="IPR009051">
    <property type="entry name" value="Helical_ferredxn"/>
</dbReference>
<feature type="region of interest" description="Disordered" evidence="7">
    <location>
        <begin position="1"/>
        <end position="28"/>
    </location>
</feature>
<evidence type="ECO:0000256" key="5">
    <source>
        <dbReference type="ARBA" id="ARBA00023014"/>
    </source>
</evidence>
<dbReference type="GO" id="GO:0051539">
    <property type="term" value="F:4 iron, 4 sulfur cluster binding"/>
    <property type="evidence" value="ECO:0007669"/>
    <property type="project" value="UniProtKB-UniRule"/>
</dbReference>
<sequence length="464" mass="50821">MNPPRTSPADSQSVDSKTGMLETESVTATTEVPGLSYERFLDCVHCGLCTSACPTYLETGNENDSPRGRIYLMRAVTDNRLELTDSVARHLDLCLDCRSCESACPSGVEYGRLIEPFRVAMHTNAKTGKPKSDWFQRWVLHWLFPYPNRVRLALWPAWVMQKLGIDRLMESIGLTRLLPGKLQRMQRLLPPLQRRKPPLPEFLPADGPVRATVGLFTGCVADAMFHHVNWATARVLQANGCNVVVPRSQGCCGAIHYHSGSASPAMDFAIQNAKAFANAGVDAVIANVAGCGSMLKDYGHIAEELEVSAADRELLSQCASSIKDVSEFLSELGPVPPTHPLSANVTYHDACHLCHAQQIRSQPRELLNLIPELTVTPLIESEICCGAAGSYNLTEPEMADRLGHRKVKNILQTGAEAVVMGNAGCSLQVQSVLRSEDRDDIGVYHPMELLDMSYRGVGLAKQES</sequence>
<dbReference type="AlphaFoldDB" id="A0A5C5X6T4"/>
<evidence type="ECO:0000256" key="4">
    <source>
        <dbReference type="ARBA" id="ARBA00023004"/>
    </source>
</evidence>
<dbReference type="EC" id="1.1.99.14" evidence="6"/>
<organism evidence="9 10">
    <name type="scientific">Thalassoglobus neptunius</name>
    <dbReference type="NCBI Taxonomy" id="1938619"/>
    <lineage>
        <taxon>Bacteria</taxon>
        <taxon>Pseudomonadati</taxon>
        <taxon>Planctomycetota</taxon>
        <taxon>Planctomycetia</taxon>
        <taxon>Planctomycetales</taxon>
        <taxon>Planctomycetaceae</taxon>
        <taxon>Thalassoglobus</taxon>
    </lineage>
</organism>
<evidence type="ECO:0000256" key="7">
    <source>
        <dbReference type="SAM" id="MobiDB-lite"/>
    </source>
</evidence>
<dbReference type="GO" id="GO:0019154">
    <property type="term" value="F:glycolate dehydrogenase activity"/>
    <property type="evidence" value="ECO:0007669"/>
    <property type="project" value="UniProtKB-EC"/>
</dbReference>
<evidence type="ECO:0000256" key="3">
    <source>
        <dbReference type="ARBA" id="ARBA00022737"/>
    </source>
</evidence>
<dbReference type="PIRSF" id="PIRSF000139">
    <property type="entry name" value="Glc_ox_4Fe-4S"/>
    <property type="match status" value="1"/>
</dbReference>
<keyword evidence="6" id="KW-0813">Transport</keyword>
<keyword evidence="3" id="KW-0677">Repeat</keyword>
<dbReference type="InterPro" id="IPR012257">
    <property type="entry name" value="Glc_ox_4Fe-4S"/>
</dbReference>
<dbReference type="PANTHER" id="PTHR32479">
    <property type="entry name" value="GLYCOLATE OXIDASE IRON-SULFUR SUBUNIT"/>
    <property type="match status" value="1"/>
</dbReference>
<dbReference type="InterPro" id="IPR017900">
    <property type="entry name" value="4Fe4S_Fe_S_CS"/>
</dbReference>
<dbReference type="GO" id="GO:0046872">
    <property type="term" value="F:metal ion binding"/>
    <property type="evidence" value="ECO:0007669"/>
    <property type="project" value="UniProtKB-UniRule"/>
</dbReference>
<evidence type="ECO:0000259" key="8">
    <source>
        <dbReference type="PROSITE" id="PS51379"/>
    </source>
</evidence>
<feature type="domain" description="4Fe-4S ferredoxin-type" evidence="8">
    <location>
        <begin position="31"/>
        <end position="62"/>
    </location>
</feature>
<keyword evidence="4 6" id="KW-0408">Iron</keyword>
<comment type="catalytic activity">
    <reaction evidence="6">
        <text>glycolate + A = glyoxylate + AH2</text>
        <dbReference type="Rhea" id="RHEA:21264"/>
        <dbReference type="ChEBI" id="CHEBI:13193"/>
        <dbReference type="ChEBI" id="CHEBI:17499"/>
        <dbReference type="ChEBI" id="CHEBI:29805"/>
        <dbReference type="ChEBI" id="CHEBI:36655"/>
        <dbReference type="EC" id="1.1.99.14"/>
    </reaction>
</comment>
<keyword evidence="10" id="KW-1185">Reference proteome</keyword>
<dbReference type="Pfam" id="PF13183">
    <property type="entry name" value="Fer4_8"/>
    <property type="match status" value="1"/>
</dbReference>
<dbReference type="Proteomes" id="UP000317243">
    <property type="component" value="Unassembled WGS sequence"/>
</dbReference>
<proteinExistence type="predicted"/>
<dbReference type="RefSeq" id="WP_231740686.1">
    <property type="nucleotide sequence ID" value="NZ_SIHI01000001.1"/>
</dbReference>
<comment type="function">
    <text evidence="6">Component of a complex that catalyzes the oxidation of glycolate to glyoxylate.</text>
</comment>
<dbReference type="SUPFAM" id="SSF46548">
    <property type="entry name" value="alpha-helical ferredoxin"/>
    <property type="match status" value="1"/>
</dbReference>
<keyword evidence="2 6" id="KW-0479">Metal-binding</keyword>
<keyword evidence="5 6" id="KW-0411">Iron-sulfur</keyword>
<dbReference type="Pfam" id="PF02754">
    <property type="entry name" value="CCG"/>
    <property type="match status" value="2"/>
</dbReference>
<evidence type="ECO:0000256" key="1">
    <source>
        <dbReference type="ARBA" id="ARBA00022485"/>
    </source>
</evidence>
<dbReference type="PROSITE" id="PS51379">
    <property type="entry name" value="4FE4S_FER_2"/>
    <property type="match status" value="2"/>
</dbReference>
<keyword evidence="6" id="KW-0249">Electron transport</keyword>
<dbReference type="EMBL" id="SIHI01000001">
    <property type="protein sequence ID" value="TWT57855.1"/>
    <property type="molecule type" value="Genomic_DNA"/>
</dbReference>
<evidence type="ECO:0000256" key="6">
    <source>
        <dbReference type="PIRNR" id="PIRNR000139"/>
    </source>
</evidence>
<dbReference type="InterPro" id="IPR017896">
    <property type="entry name" value="4Fe4S_Fe-S-bd"/>
</dbReference>
<comment type="caution">
    <text evidence="9">The sequence shown here is derived from an EMBL/GenBank/DDBJ whole genome shotgun (WGS) entry which is preliminary data.</text>
</comment>
<keyword evidence="1 6" id="KW-0004">4Fe-4S</keyword>
<evidence type="ECO:0000313" key="9">
    <source>
        <dbReference type="EMBL" id="TWT57855.1"/>
    </source>
</evidence>
<gene>
    <name evidence="9" type="primary">lutA_1</name>
    <name evidence="9" type="ORF">KOR42_12220</name>
</gene>
<evidence type="ECO:0000313" key="10">
    <source>
        <dbReference type="Proteomes" id="UP000317243"/>
    </source>
</evidence>
<comment type="cofactor">
    <cofactor evidence="6">
        <name>[4Fe-4S] cluster</name>
        <dbReference type="ChEBI" id="CHEBI:49883"/>
    </cofactor>
    <text evidence="6">Binds 2 [4Fe-4S] clusters.</text>
</comment>